<gene>
    <name evidence="2" type="ORF">QD47_17425</name>
</gene>
<evidence type="ECO:0000313" key="2">
    <source>
        <dbReference type="EMBL" id="KJD44308.1"/>
    </source>
</evidence>
<dbReference type="EMBL" id="JTHP01000037">
    <property type="protein sequence ID" value="KJD44308.1"/>
    <property type="molecule type" value="Genomic_DNA"/>
</dbReference>
<sequence length="90" mass="10854">MFHPVLFLLLLDSMDTFSIKQTSNIHFSEEARKETAIIQRTCTFRYIRTKKSKKHSFWPERLLGISRSYVSRIEKRALMKLYHELYKQKG</sequence>
<protein>
    <recommendedName>
        <fullName evidence="1">RNA polymerase sigma-70 region 4 domain-containing protein</fullName>
    </recommendedName>
</protein>
<accession>A0A0D7X005</accession>
<organism evidence="2 3">
    <name type="scientific">Paenibacillus terrae</name>
    <dbReference type="NCBI Taxonomy" id="159743"/>
    <lineage>
        <taxon>Bacteria</taxon>
        <taxon>Bacillati</taxon>
        <taxon>Bacillota</taxon>
        <taxon>Bacilli</taxon>
        <taxon>Bacillales</taxon>
        <taxon>Paenibacillaceae</taxon>
        <taxon>Paenibacillus</taxon>
    </lineage>
</organism>
<comment type="caution">
    <text evidence="2">The sequence shown here is derived from an EMBL/GenBank/DDBJ whole genome shotgun (WGS) entry which is preliminary data.</text>
</comment>
<dbReference type="InterPro" id="IPR007630">
    <property type="entry name" value="RNA_pol_sigma70_r4"/>
</dbReference>
<dbReference type="Pfam" id="PF04545">
    <property type="entry name" value="Sigma70_r4"/>
    <property type="match status" value="1"/>
</dbReference>
<dbReference type="GO" id="GO:0006352">
    <property type="term" value="P:DNA-templated transcription initiation"/>
    <property type="evidence" value="ECO:0007669"/>
    <property type="project" value="InterPro"/>
</dbReference>
<dbReference type="AlphaFoldDB" id="A0A0D7X005"/>
<dbReference type="GO" id="GO:0003700">
    <property type="term" value="F:DNA-binding transcription factor activity"/>
    <property type="evidence" value="ECO:0007669"/>
    <property type="project" value="InterPro"/>
</dbReference>
<keyword evidence="3" id="KW-1185">Reference proteome</keyword>
<dbReference type="InterPro" id="IPR013324">
    <property type="entry name" value="RNA_pol_sigma_r3/r4-like"/>
</dbReference>
<proteinExistence type="predicted"/>
<dbReference type="Proteomes" id="UP000032534">
    <property type="component" value="Unassembled WGS sequence"/>
</dbReference>
<evidence type="ECO:0000259" key="1">
    <source>
        <dbReference type="Pfam" id="PF04545"/>
    </source>
</evidence>
<name>A0A0D7X005_9BACL</name>
<dbReference type="PATRIC" id="fig|159743.3.peg.3872"/>
<dbReference type="SUPFAM" id="SSF88659">
    <property type="entry name" value="Sigma3 and sigma4 domains of RNA polymerase sigma factors"/>
    <property type="match status" value="1"/>
</dbReference>
<feature type="domain" description="RNA polymerase sigma-70 region 4" evidence="1">
    <location>
        <begin position="62"/>
        <end position="83"/>
    </location>
</feature>
<reference evidence="2 3" key="1">
    <citation type="submission" date="2014-11" db="EMBL/GenBank/DDBJ databases">
        <title>Draft Genome Sequences of Paenibacillus polymyxa NRRL B-30509 and Paenibacillus terrae NRRL B-30644, Strains from a Poultry Environment that Produce Tridecaptin A and Paenicidins.</title>
        <authorList>
            <person name="van Belkum M.J."/>
            <person name="Lohans C.T."/>
            <person name="Vederas J.C."/>
        </authorList>
    </citation>
    <scope>NUCLEOTIDE SEQUENCE [LARGE SCALE GENOMIC DNA]</scope>
    <source>
        <strain evidence="2 3">NRRL B-30644</strain>
    </source>
</reference>
<evidence type="ECO:0000313" key="3">
    <source>
        <dbReference type="Proteomes" id="UP000032534"/>
    </source>
</evidence>